<keyword evidence="2" id="KW-1133">Transmembrane helix</keyword>
<dbReference type="EMBL" id="JADCKB010000006">
    <property type="protein sequence ID" value="MBE5039682.1"/>
    <property type="molecule type" value="Genomic_DNA"/>
</dbReference>
<sequence length="213" mass="24227">MRNVRPTYKGRRRRQKGGCGGCLGKLLILIFVFVVVGFLGYKAFQGFGIRNRILQTRYPIRYQTEVEKYAEEFQLEPALVYAVIRTESGFDPYAVSSAGAKGLMQLKEETAFDCVRALKINHFTVDDLFDPAVNIRLGCYYFSKLLKTYDGCIETAAAAYNGGPGNVEKWLQDEALVDEKGKLTKVPFAETRNYVENIVESYQMYQKLYTNAE</sequence>
<keyword evidence="5" id="KW-1185">Reference proteome</keyword>
<keyword evidence="2" id="KW-0812">Transmembrane</keyword>
<dbReference type="RefSeq" id="WP_226392240.1">
    <property type="nucleotide sequence ID" value="NZ_JADCKB010000006.1"/>
</dbReference>
<dbReference type="GO" id="GO:0016020">
    <property type="term" value="C:membrane"/>
    <property type="evidence" value="ECO:0007669"/>
    <property type="project" value="InterPro"/>
</dbReference>
<dbReference type="PANTHER" id="PTHR37423">
    <property type="entry name" value="SOLUBLE LYTIC MUREIN TRANSGLYCOSYLASE-RELATED"/>
    <property type="match status" value="1"/>
</dbReference>
<dbReference type="GO" id="GO:0008933">
    <property type="term" value="F:peptidoglycan lytic transglycosylase activity"/>
    <property type="evidence" value="ECO:0007669"/>
    <property type="project" value="InterPro"/>
</dbReference>
<evidence type="ECO:0000256" key="2">
    <source>
        <dbReference type="SAM" id="Phobius"/>
    </source>
</evidence>
<dbReference type="Proteomes" id="UP000806542">
    <property type="component" value="Unassembled WGS sequence"/>
</dbReference>
<dbReference type="InterPro" id="IPR023346">
    <property type="entry name" value="Lysozyme-like_dom_sf"/>
</dbReference>
<gene>
    <name evidence="4" type="ORF">INF28_04300</name>
</gene>
<reference evidence="4" key="1">
    <citation type="submission" date="2020-10" db="EMBL/GenBank/DDBJ databases">
        <title>ChiBAC.</title>
        <authorList>
            <person name="Zenner C."/>
            <person name="Hitch T.C.A."/>
            <person name="Clavel T."/>
        </authorList>
    </citation>
    <scope>NUCLEOTIDE SEQUENCE</scope>
    <source>
        <strain evidence="4">DSM 107454</strain>
    </source>
</reference>
<dbReference type="PROSITE" id="PS00922">
    <property type="entry name" value="TRANSGLYCOSYLASE"/>
    <property type="match status" value="1"/>
</dbReference>
<protein>
    <submittedName>
        <fullName evidence="4">Lytic transglycosylase domain-containing protein</fullName>
    </submittedName>
</protein>
<dbReference type="SUPFAM" id="SSF53955">
    <property type="entry name" value="Lysozyme-like"/>
    <property type="match status" value="1"/>
</dbReference>
<dbReference type="GO" id="GO:0000270">
    <property type="term" value="P:peptidoglycan metabolic process"/>
    <property type="evidence" value="ECO:0007669"/>
    <property type="project" value="InterPro"/>
</dbReference>
<dbReference type="AlphaFoldDB" id="A0A9D5LZA5"/>
<evidence type="ECO:0000313" key="4">
    <source>
        <dbReference type="EMBL" id="MBE5039682.1"/>
    </source>
</evidence>
<accession>A0A9D5LZA5</accession>
<organism evidence="4 5">
    <name type="scientific">Ructibacterium gallinarum</name>
    <dbReference type="NCBI Taxonomy" id="2779355"/>
    <lineage>
        <taxon>Bacteria</taxon>
        <taxon>Bacillati</taxon>
        <taxon>Bacillota</taxon>
        <taxon>Clostridia</taxon>
        <taxon>Eubacteriales</taxon>
        <taxon>Oscillospiraceae</taxon>
        <taxon>Ructibacterium</taxon>
    </lineage>
</organism>
<proteinExistence type="inferred from homology"/>
<dbReference type="Pfam" id="PF01464">
    <property type="entry name" value="SLT"/>
    <property type="match status" value="1"/>
</dbReference>
<dbReference type="Gene3D" id="1.10.530.10">
    <property type="match status" value="1"/>
</dbReference>
<keyword evidence="2" id="KW-0472">Membrane</keyword>
<feature type="domain" description="Transglycosylase SLT" evidence="3">
    <location>
        <begin position="67"/>
        <end position="174"/>
    </location>
</feature>
<dbReference type="CDD" id="cd16896">
    <property type="entry name" value="LT_Slt70-like"/>
    <property type="match status" value="1"/>
</dbReference>
<evidence type="ECO:0000313" key="5">
    <source>
        <dbReference type="Proteomes" id="UP000806542"/>
    </source>
</evidence>
<comment type="similarity">
    <text evidence="1">Belongs to the transglycosylase Slt family.</text>
</comment>
<feature type="transmembrane region" description="Helical" evidence="2">
    <location>
        <begin position="21"/>
        <end position="41"/>
    </location>
</feature>
<dbReference type="InterPro" id="IPR008258">
    <property type="entry name" value="Transglycosylase_SLT_dom_1"/>
</dbReference>
<evidence type="ECO:0000256" key="1">
    <source>
        <dbReference type="ARBA" id="ARBA00007734"/>
    </source>
</evidence>
<comment type="caution">
    <text evidence="4">The sequence shown here is derived from an EMBL/GenBank/DDBJ whole genome shotgun (WGS) entry which is preliminary data.</text>
</comment>
<dbReference type="InterPro" id="IPR000189">
    <property type="entry name" value="Transglyc_AS"/>
</dbReference>
<dbReference type="PANTHER" id="PTHR37423:SF2">
    <property type="entry name" value="MEMBRANE-BOUND LYTIC MUREIN TRANSGLYCOSYLASE C"/>
    <property type="match status" value="1"/>
</dbReference>
<name>A0A9D5LZA5_9FIRM</name>
<evidence type="ECO:0000259" key="3">
    <source>
        <dbReference type="Pfam" id="PF01464"/>
    </source>
</evidence>